<evidence type="ECO:0000313" key="7">
    <source>
        <dbReference type="EMBL" id="MBB3039718.1"/>
    </source>
</evidence>
<feature type="transmembrane region" description="Helical" evidence="6">
    <location>
        <begin position="144"/>
        <end position="166"/>
    </location>
</feature>
<feature type="transmembrane region" description="Helical" evidence="6">
    <location>
        <begin position="257"/>
        <end position="283"/>
    </location>
</feature>
<dbReference type="EMBL" id="JACHWS010000004">
    <property type="protein sequence ID" value="MBB3039718.1"/>
    <property type="molecule type" value="Genomic_DNA"/>
</dbReference>
<name>A0A839RU23_9ACTN</name>
<feature type="transmembrane region" description="Helical" evidence="6">
    <location>
        <begin position="103"/>
        <end position="123"/>
    </location>
</feature>
<dbReference type="GO" id="GO:0005886">
    <property type="term" value="C:plasma membrane"/>
    <property type="evidence" value="ECO:0007669"/>
    <property type="project" value="UniProtKB-SubCell"/>
</dbReference>
<dbReference type="PANTHER" id="PTHR30213">
    <property type="entry name" value="INNER MEMBRANE PROTEIN YHJD"/>
    <property type="match status" value="1"/>
</dbReference>
<dbReference type="PANTHER" id="PTHR30213:SF1">
    <property type="entry name" value="INNER MEMBRANE PROTEIN YHJD"/>
    <property type="match status" value="1"/>
</dbReference>
<dbReference type="RefSeq" id="WP_083962089.1">
    <property type="nucleotide sequence ID" value="NZ_BDDI01000001.1"/>
</dbReference>
<comment type="caution">
    <text evidence="7">The sequence shown here is derived from an EMBL/GenBank/DDBJ whole genome shotgun (WGS) entry which is preliminary data.</text>
</comment>
<keyword evidence="2" id="KW-1003">Cell membrane</keyword>
<keyword evidence="3 6" id="KW-0812">Transmembrane</keyword>
<evidence type="ECO:0000313" key="8">
    <source>
        <dbReference type="Proteomes" id="UP000567922"/>
    </source>
</evidence>
<comment type="subcellular location">
    <subcellularLocation>
        <location evidence="1">Cell membrane</location>
        <topology evidence="1">Multi-pass membrane protein</topology>
    </subcellularLocation>
</comment>
<dbReference type="Pfam" id="PF03631">
    <property type="entry name" value="Virul_fac_BrkB"/>
    <property type="match status" value="1"/>
</dbReference>
<feature type="transmembrane region" description="Helical" evidence="6">
    <location>
        <begin position="35"/>
        <end position="63"/>
    </location>
</feature>
<evidence type="ECO:0000256" key="6">
    <source>
        <dbReference type="SAM" id="Phobius"/>
    </source>
</evidence>
<accession>A0A839RU23</accession>
<dbReference type="InterPro" id="IPR017039">
    <property type="entry name" value="Virul_fac_BrkB"/>
</dbReference>
<feature type="transmembrane region" description="Helical" evidence="6">
    <location>
        <begin position="313"/>
        <end position="335"/>
    </location>
</feature>
<gene>
    <name evidence="7" type="ORF">FHU29_004206</name>
</gene>
<proteinExistence type="predicted"/>
<reference evidence="7 8" key="1">
    <citation type="submission" date="2020-08" db="EMBL/GenBank/DDBJ databases">
        <title>Sequencing the genomes of 1000 actinobacteria strains.</title>
        <authorList>
            <person name="Klenk H.-P."/>
        </authorList>
    </citation>
    <scope>NUCLEOTIDE SEQUENCE [LARGE SCALE GENOMIC DNA]</scope>
    <source>
        <strain evidence="7 8">DSM 45258</strain>
    </source>
</reference>
<dbReference type="Proteomes" id="UP000567922">
    <property type="component" value="Unassembled WGS sequence"/>
</dbReference>
<evidence type="ECO:0000256" key="1">
    <source>
        <dbReference type="ARBA" id="ARBA00004651"/>
    </source>
</evidence>
<evidence type="ECO:0000256" key="2">
    <source>
        <dbReference type="ARBA" id="ARBA00022475"/>
    </source>
</evidence>
<evidence type="ECO:0000256" key="4">
    <source>
        <dbReference type="ARBA" id="ARBA00022989"/>
    </source>
</evidence>
<protein>
    <submittedName>
        <fullName evidence="7">Membrane protein</fullName>
    </submittedName>
</protein>
<sequence>MADKPSFLDKQRAKYPWFDHLMRAVTRFTGQHGDYYAAGITYFSVFALAPLMLVGFAVAGFVLARNQELLLEIQVSIEEELPGGFGQQIGDLLESAVEQRGTALSFGLILALYAGLGWIANLRKALTMQWGAQPPKLNFIKTKIYDLGVMGGLFLAIGVSLGLTALSGPQLMGVILEPLGLDDAPGVGVAARLVSFVLAVVATWLVFTWVIAKLPRYPVATRSAVKAALGMAIFFEIFKQVGQAYLTSVMDNPAGAVFGPIIGILVFIFITARALLFFTAWAATSADSMEMAPVEPPDPAIINTPVVVREGNAVAAGIAAFGIGAVTVLGLSSVLRKDRRP</sequence>
<evidence type="ECO:0000256" key="5">
    <source>
        <dbReference type="ARBA" id="ARBA00023136"/>
    </source>
</evidence>
<keyword evidence="8" id="KW-1185">Reference proteome</keyword>
<keyword evidence="5 6" id="KW-0472">Membrane</keyword>
<feature type="transmembrane region" description="Helical" evidence="6">
    <location>
        <begin position="186"/>
        <end position="212"/>
    </location>
</feature>
<evidence type="ECO:0000256" key="3">
    <source>
        <dbReference type="ARBA" id="ARBA00022692"/>
    </source>
</evidence>
<dbReference type="AlphaFoldDB" id="A0A839RU23"/>
<organism evidence="7 8">
    <name type="scientific">Hoyosella altamirensis</name>
    <dbReference type="NCBI Taxonomy" id="616997"/>
    <lineage>
        <taxon>Bacteria</taxon>
        <taxon>Bacillati</taxon>
        <taxon>Actinomycetota</taxon>
        <taxon>Actinomycetes</taxon>
        <taxon>Mycobacteriales</taxon>
        <taxon>Hoyosellaceae</taxon>
        <taxon>Hoyosella</taxon>
    </lineage>
</organism>
<dbReference type="OrthoDB" id="4127374at2"/>
<keyword evidence="4 6" id="KW-1133">Transmembrane helix</keyword>